<accession>A0ACC2PPG4</accession>
<evidence type="ECO:0000313" key="2">
    <source>
        <dbReference type="Proteomes" id="UP001239111"/>
    </source>
</evidence>
<sequence>MSRENSNDPRQVLAILNSLGIVGVTAAELKAFMKELKLYRKIKELECQQWKEEVKEKISRQGHLIKQQSYFSKSSKVIDSREPPKSEKKKKVEEPKCCVELILHTENKYDAIGRIKENNSGQSYSNMPLTDRRRRSDRIAKVKKNDVEETVEELQNFDSVCHRTVTDEPQAMQKSKSAPSSASRKSTNPCTRSKSFIRSHSQGCLDSRAQLTKKTNNDPVALYNKYKSIWERLSFPGEETHAKLRWAVREKMLGSEPFPKIDHLALAIVLVTLFIVLFIVLLMPHNSPKLSCSIVLERQLKY</sequence>
<evidence type="ECO:0000313" key="1">
    <source>
        <dbReference type="EMBL" id="KAJ8683670.1"/>
    </source>
</evidence>
<gene>
    <name evidence="1" type="ORF">QAD02_019462</name>
</gene>
<reference evidence="1" key="1">
    <citation type="submission" date="2023-04" db="EMBL/GenBank/DDBJ databases">
        <title>A chromosome-level genome assembly of the parasitoid wasp Eretmocerus hayati.</title>
        <authorList>
            <person name="Zhong Y."/>
            <person name="Liu S."/>
            <person name="Liu Y."/>
        </authorList>
    </citation>
    <scope>NUCLEOTIDE SEQUENCE</scope>
    <source>
        <strain evidence="1">ZJU_SS_LIU_2023</strain>
    </source>
</reference>
<organism evidence="1 2">
    <name type="scientific">Eretmocerus hayati</name>
    <dbReference type="NCBI Taxonomy" id="131215"/>
    <lineage>
        <taxon>Eukaryota</taxon>
        <taxon>Metazoa</taxon>
        <taxon>Ecdysozoa</taxon>
        <taxon>Arthropoda</taxon>
        <taxon>Hexapoda</taxon>
        <taxon>Insecta</taxon>
        <taxon>Pterygota</taxon>
        <taxon>Neoptera</taxon>
        <taxon>Endopterygota</taxon>
        <taxon>Hymenoptera</taxon>
        <taxon>Apocrita</taxon>
        <taxon>Proctotrupomorpha</taxon>
        <taxon>Chalcidoidea</taxon>
        <taxon>Aphelinidae</taxon>
        <taxon>Aphelininae</taxon>
        <taxon>Eretmocerus</taxon>
    </lineage>
</organism>
<keyword evidence="2" id="KW-1185">Reference proteome</keyword>
<comment type="caution">
    <text evidence="1">The sequence shown here is derived from an EMBL/GenBank/DDBJ whole genome shotgun (WGS) entry which is preliminary data.</text>
</comment>
<name>A0ACC2PPG4_9HYME</name>
<protein>
    <submittedName>
        <fullName evidence="1">Uncharacterized protein</fullName>
    </submittedName>
</protein>
<proteinExistence type="predicted"/>
<dbReference type="EMBL" id="CM056741">
    <property type="protein sequence ID" value="KAJ8683670.1"/>
    <property type="molecule type" value="Genomic_DNA"/>
</dbReference>
<dbReference type="Proteomes" id="UP001239111">
    <property type="component" value="Chromosome 1"/>
</dbReference>